<feature type="compositionally biased region" description="Polar residues" evidence="15">
    <location>
        <begin position="388"/>
        <end position="408"/>
    </location>
</feature>
<feature type="transmembrane region" description="Helical" evidence="16">
    <location>
        <begin position="103"/>
        <end position="127"/>
    </location>
</feature>
<evidence type="ECO:0000313" key="19">
    <source>
        <dbReference type="EMBL" id="KAF4119825.1"/>
    </source>
</evidence>
<organism evidence="19 20">
    <name type="scientific">Geosmithia morbida</name>
    <dbReference type="NCBI Taxonomy" id="1094350"/>
    <lineage>
        <taxon>Eukaryota</taxon>
        <taxon>Fungi</taxon>
        <taxon>Dikarya</taxon>
        <taxon>Ascomycota</taxon>
        <taxon>Pezizomycotina</taxon>
        <taxon>Sordariomycetes</taxon>
        <taxon>Hypocreomycetidae</taxon>
        <taxon>Hypocreales</taxon>
        <taxon>Bionectriaceae</taxon>
        <taxon>Geosmithia</taxon>
    </lineage>
</organism>
<dbReference type="InterPro" id="IPR052337">
    <property type="entry name" value="SAT4-like"/>
</dbReference>
<evidence type="ECO:0000256" key="14">
    <source>
        <dbReference type="PROSITE-ProRule" id="PRU01356"/>
    </source>
</evidence>
<comment type="caution">
    <text evidence="19">The sequence shown here is derived from an EMBL/GenBank/DDBJ whole genome shotgun (WGS) entry which is preliminary data.</text>
</comment>
<proteinExistence type="inferred from homology"/>
<keyword evidence="8 17" id="KW-0732">Signal</keyword>
<feature type="transmembrane region" description="Helical" evidence="16">
    <location>
        <begin position="297"/>
        <end position="317"/>
    </location>
</feature>
<keyword evidence="7 16" id="KW-0812">Transmembrane</keyword>
<feature type="region of interest" description="Disordered" evidence="15">
    <location>
        <begin position="440"/>
        <end position="546"/>
    </location>
</feature>
<comment type="similarity">
    <text evidence="13">Belongs to the SAT4 family.</text>
</comment>
<evidence type="ECO:0000256" key="11">
    <source>
        <dbReference type="ARBA" id="ARBA00023157"/>
    </source>
</evidence>
<keyword evidence="5" id="KW-0964">Secreted</keyword>
<dbReference type="GO" id="GO:0046872">
    <property type="term" value="F:metal ion binding"/>
    <property type="evidence" value="ECO:0007669"/>
    <property type="project" value="UniProtKB-UniRule"/>
</dbReference>
<dbReference type="OrthoDB" id="2496787at2759"/>
<evidence type="ECO:0000256" key="5">
    <source>
        <dbReference type="ARBA" id="ARBA00022525"/>
    </source>
</evidence>
<evidence type="ECO:0000256" key="15">
    <source>
        <dbReference type="SAM" id="MobiDB-lite"/>
    </source>
</evidence>
<dbReference type="PANTHER" id="PTHR33048:SF143">
    <property type="entry name" value="EXTRACELLULAR MEMBRANE PROTEIN CFEM DOMAIN-CONTAINING PROTEIN-RELATED"/>
    <property type="match status" value="1"/>
</dbReference>
<keyword evidence="6" id="KW-0325">Glycoprotein</keyword>
<keyword evidence="12" id="KW-0449">Lipoprotein</keyword>
<keyword evidence="14" id="KW-0349">Heme</keyword>
<evidence type="ECO:0000256" key="7">
    <source>
        <dbReference type="ARBA" id="ARBA00022692"/>
    </source>
</evidence>
<dbReference type="Pfam" id="PF20684">
    <property type="entry name" value="Fung_rhodopsin"/>
    <property type="match status" value="1"/>
</dbReference>
<feature type="domain" description="CFEM" evidence="18">
    <location>
        <begin position="3"/>
        <end position="119"/>
    </location>
</feature>
<name>A0A9P5D1H0_9HYPO</name>
<feature type="disulfide bond" evidence="14">
    <location>
        <begin position="40"/>
        <end position="71"/>
    </location>
</feature>
<feature type="binding site" description="axial binding residue" evidence="14">
    <location>
        <position position="54"/>
    </location>
    <ligand>
        <name>heme</name>
        <dbReference type="ChEBI" id="CHEBI:30413"/>
    </ligand>
    <ligandPart>
        <name>Fe</name>
        <dbReference type="ChEBI" id="CHEBI:18248"/>
    </ligandPart>
</feature>
<feature type="transmembrane region" description="Helical" evidence="16">
    <location>
        <begin position="216"/>
        <end position="243"/>
    </location>
</feature>
<feature type="chain" id="PRO_5040291759" evidence="17">
    <location>
        <begin position="21"/>
        <end position="589"/>
    </location>
</feature>
<dbReference type="InterPro" id="IPR008427">
    <property type="entry name" value="Extracellular_membr_CFEM_dom"/>
</dbReference>
<dbReference type="GO" id="GO:0005576">
    <property type="term" value="C:extracellular region"/>
    <property type="evidence" value="ECO:0007669"/>
    <property type="project" value="UniProtKB-SubCell"/>
</dbReference>
<protein>
    <submittedName>
        <fullName evidence="19">CFEM domain</fullName>
    </submittedName>
</protein>
<keyword evidence="14" id="KW-0479">Metal-binding</keyword>
<dbReference type="PANTHER" id="PTHR33048">
    <property type="entry name" value="PTH11-LIKE INTEGRAL MEMBRANE PROTEIN (AFU_ORTHOLOGUE AFUA_5G11245)"/>
    <property type="match status" value="1"/>
</dbReference>
<dbReference type="RefSeq" id="XP_035318477.1">
    <property type="nucleotide sequence ID" value="XM_035466466.1"/>
</dbReference>
<keyword evidence="6" id="KW-0336">GPI-anchor</keyword>
<feature type="transmembrane region" description="Helical" evidence="16">
    <location>
        <begin position="337"/>
        <end position="360"/>
    </location>
</feature>
<evidence type="ECO:0000256" key="17">
    <source>
        <dbReference type="SAM" id="SignalP"/>
    </source>
</evidence>
<dbReference type="AlphaFoldDB" id="A0A9P5D1H0"/>
<feature type="compositionally biased region" description="Polar residues" evidence="15">
    <location>
        <begin position="458"/>
        <end position="473"/>
    </location>
</feature>
<feature type="compositionally biased region" description="Polar residues" evidence="15">
    <location>
        <begin position="500"/>
        <end position="524"/>
    </location>
</feature>
<dbReference type="InterPro" id="IPR049326">
    <property type="entry name" value="Rhodopsin_dom_fungi"/>
</dbReference>
<feature type="disulfide bond" evidence="14">
    <location>
        <begin position="59"/>
        <end position="92"/>
    </location>
</feature>
<evidence type="ECO:0000313" key="20">
    <source>
        <dbReference type="Proteomes" id="UP000749293"/>
    </source>
</evidence>
<dbReference type="GeneID" id="55970719"/>
<keyword evidence="11 14" id="KW-1015">Disulfide bond</keyword>
<gene>
    <name evidence="19" type="ORF">GMORB2_4491</name>
</gene>
<feature type="region of interest" description="Disordered" evidence="15">
    <location>
        <begin position="375"/>
        <end position="414"/>
    </location>
</feature>
<evidence type="ECO:0000256" key="16">
    <source>
        <dbReference type="SAM" id="Phobius"/>
    </source>
</evidence>
<evidence type="ECO:0000256" key="6">
    <source>
        <dbReference type="ARBA" id="ARBA00022622"/>
    </source>
</evidence>
<reference evidence="19" key="1">
    <citation type="submission" date="2020-03" db="EMBL/GenBank/DDBJ databases">
        <title>Site-based positive gene gene selection in Geosmithia morbida across the United States reveals a broad range of putative effectors and factors for local host and environmental adapation.</title>
        <authorList>
            <person name="Onufrak A."/>
            <person name="Murdoch R.W."/>
            <person name="Gazis R."/>
            <person name="Huff M."/>
            <person name="Staton M."/>
            <person name="Klingeman W."/>
            <person name="Hadziabdic D."/>
        </authorList>
    </citation>
    <scope>NUCLEOTIDE SEQUENCE</scope>
    <source>
        <strain evidence="19">1262</strain>
    </source>
</reference>
<evidence type="ECO:0000256" key="4">
    <source>
        <dbReference type="ARBA" id="ARBA00010031"/>
    </source>
</evidence>
<keyword evidence="14" id="KW-0408">Iron</keyword>
<dbReference type="Pfam" id="PF05730">
    <property type="entry name" value="CFEM"/>
    <property type="match status" value="1"/>
</dbReference>
<evidence type="ECO:0000256" key="10">
    <source>
        <dbReference type="ARBA" id="ARBA00023136"/>
    </source>
</evidence>
<evidence type="ECO:0000256" key="9">
    <source>
        <dbReference type="ARBA" id="ARBA00022989"/>
    </source>
</evidence>
<feature type="disulfide bond" evidence="14">
    <location>
        <begin position="36"/>
        <end position="76"/>
    </location>
</feature>
<keyword evidence="10 16" id="KW-0472">Membrane</keyword>
<evidence type="ECO:0000256" key="3">
    <source>
        <dbReference type="ARBA" id="ARBA00004613"/>
    </source>
</evidence>
<feature type="transmembrane region" description="Helical" evidence="16">
    <location>
        <begin position="181"/>
        <end position="204"/>
    </location>
</feature>
<feature type="signal peptide" evidence="17">
    <location>
        <begin position="1"/>
        <end position="20"/>
    </location>
</feature>
<evidence type="ECO:0000256" key="2">
    <source>
        <dbReference type="ARBA" id="ARBA00004589"/>
    </source>
</evidence>
<feature type="disulfide bond" evidence="14">
    <location>
        <begin position="50"/>
        <end position="57"/>
    </location>
</feature>
<dbReference type="PROSITE" id="PS52012">
    <property type="entry name" value="CFEM"/>
    <property type="match status" value="1"/>
</dbReference>
<sequence>MSLRYITFLTLLSLSSLGLCEDPARRAFSLDIYAECAQGCLVSAIYGGLCPATDQTCMCTDPTFQSNVTVCVIASCSIPESLTTKNTTATACGAPARDRSRDLVILSDTLVIITAVMLVARFVFKLFVLKMAFSPDDWLVLAAALSAAPTASIIVYGTTANGLGRDIWTLTDEQITKVLKYFYITTCIYFITTTLLKMTFVAFYMRIFPSPNTRRLLWASQIFIIITGVVFTLAGIFQCIPINSFWTRWTHPEDRQCININAVAWSNAAINIALDLWVLGIPMWELRRLQLHWKKKIGVGIMFSVGAFVTIVSIIRLQSLISFSHTFNTTWEFYNVTLWSTLEVGVGVACACLPSLRLIIVRMFPVLGGSTDNKTPQYYRQTPKAGRLQSSTHSGKTHSHLASANRVNDSNDRDVSDIAMEMRYGIHYTENDEMHLVDMEKSQSNNRSHIAPADGLPGNNNGDDISEELGQSQSATSSGSHGDDTSTRRATGKNKFDGTLGTSSKATLNNHQHGSDEAGQSRSTGPKVCHGHRASVSKAPGVSSGVDKSGIVIQTTYDIQYSDNDEACLMAQSQRPGTASPGGAPGTAI</sequence>
<accession>A0A9P5D1H0</accession>
<evidence type="ECO:0000256" key="8">
    <source>
        <dbReference type="ARBA" id="ARBA00022729"/>
    </source>
</evidence>
<evidence type="ECO:0000259" key="18">
    <source>
        <dbReference type="PROSITE" id="PS52012"/>
    </source>
</evidence>
<dbReference type="EMBL" id="JAANYQ010000021">
    <property type="protein sequence ID" value="KAF4119825.1"/>
    <property type="molecule type" value="Genomic_DNA"/>
</dbReference>
<dbReference type="Proteomes" id="UP000749293">
    <property type="component" value="Unassembled WGS sequence"/>
</dbReference>
<comment type="subcellular location">
    <subcellularLocation>
        <location evidence="2">Membrane</location>
        <topology evidence="2">Lipid-anchor</topology>
        <topology evidence="2">GPI-anchor</topology>
    </subcellularLocation>
    <subcellularLocation>
        <location evidence="1">Membrane</location>
        <topology evidence="1">Multi-pass membrane protein</topology>
    </subcellularLocation>
    <subcellularLocation>
        <location evidence="3">Secreted</location>
    </subcellularLocation>
</comment>
<evidence type="ECO:0000256" key="13">
    <source>
        <dbReference type="ARBA" id="ARBA00038359"/>
    </source>
</evidence>
<keyword evidence="20" id="KW-1185">Reference proteome</keyword>
<feature type="transmembrane region" description="Helical" evidence="16">
    <location>
        <begin position="139"/>
        <end position="161"/>
    </location>
</feature>
<comment type="similarity">
    <text evidence="4">Belongs to the RBT5 family.</text>
</comment>
<evidence type="ECO:0000256" key="1">
    <source>
        <dbReference type="ARBA" id="ARBA00004141"/>
    </source>
</evidence>
<evidence type="ECO:0000256" key="12">
    <source>
        <dbReference type="ARBA" id="ARBA00023288"/>
    </source>
</evidence>
<dbReference type="GO" id="GO:0098552">
    <property type="term" value="C:side of membrane"/>
    <property type="evidence" value="ECO:0007669"/>
    <property type="project" value="UniProtKB-KW"/>
</dbReference>
<keyword evidence="9 16" id="KW-1133">Transmembrane helix</keyword>